<name>A0A645FZQ0_9ZZZZ</name>
<dbReference type="InterPro" id="IPR001789">
    <property type="entry name" value="Sig_transdc_resp-reg_receiver"/>
</dbReference>
<evidence type="ECO:0000259" key="1">
    <source>
        <dbReference type="PROSITE" id="PS50110"/>
    </source>
</evidence>
<dbReference type="InterPro" id="IPR011006">
    <property type="entry name" value="CheY-like_superfamily"/>
</dbReference>
<protein>
    <recommendedName>
        <fullName evidence="1">Response regulatory domain-containing protein</fullName>
    </recommendedName>
</protein>
<accession>A0A645FZQ0</accession>
<dbReference type="AlphaFoldDB" id="A0A645FZQ0"/>
<dbReference type="Pfam" id="PF00072">
    <property type="entry name" value="Response_reg"/>
    <property type="match status" value="1"/>
</dbReference>
<dbReference type="Pfam" id="PF08664">
    <property type="entry name" value="YcbB"/>
    <property type="match status" value="1"/>
</dbReference>
<proteinExistence type="predicted"/>
<dbReference type="InterPro" id="IPR013972">
    <property type="entry name" value="YcbB"/>
</dbReference>
<reference evidence="2" key="1">
    <citation type="submission" date="2019-08" db="EMBL/GenBank/DDBJ databases">
        <authorList>
            <person name="Kucharzyk K."/>
            <person name="Murdoch R.W."/>
            <person name="Higgins S."/>
            <person name="Loffler F."/>
        </authorList>
    </citation>
    <scope>NUCLEOTIDE SEQUENCE</scope>
</reference>
<feature type="domain" description="Response regulatory" evidence="1">
    <location>
        <begin position="1"/>
        <end position="63"/>
    </location>
</feature>
<evidence type="ECO:0000313" key="2">
    <source>
        <dbReference type="EMBL" id="MPN17344.1"/>
    </source>
</evidence>
<comment type="caution">
    <text evidence="2">The sequence shown here is derived from an EMBL/GenBank/DDBJ whole genome shotgun (WGS) entry which is preliminary data.</text>
</comment>
<dbReference type="Gene3D" id="3.40.50.2300">
    <property type="match status" value="1"/>
</dbReference>
<dbReference type="PROSITE" id="PS50110">
    <property type="entry name" value="RESPONSE_REGULATORY"/>
    <property type="match status" value="1"/>
</dbReference>
<dbReference type="GO" id="GO:0000160">
    <property type="term" value="P:phosphorelay signal transduction system"/>
    <property type="evidence" value="ECO:0007669"/>
    <property type="project" value="InterPro"/>
</dbReference>
<organism evidence="2">
    <name type="scientific">bioreactor metagenome</name>
    <dbReference type="NCBI Taxonomy" id="1076179"/>
    <lineage>
        <taxon>unclassified sequences</taxon>
        <taxon>metagenomes</taxon>
        <taxon>ecological metagenomes</taxon>
    </lineage>
</organism>
<gene>
    <name evidence="2" type="ORF">SDC9_164697</name>
</gene>
<dbReference type="SUPFAM" id="SSF52172">
    <property type="entry name" value="CheY-like"/>
    <property type="match status" value="1"/>
</dbReference>
<sequence>MPQKDGITLIRQVREVKPKISFIMISQVSDKEMVADAYKEGIQFFINKPINLIEVISVLKNVNEKVNLENTLGGIRDMIQPKAVIEAKNSLNDKVKEQRLKEIKYLLGILGMLGESGTGDIIGICEERLLNNGSNIKEGISLYCNQKAEDPKMVKQRIRRAVKRGLTNIAGMGVEDYYNEIFQNYHYVVFDFESIRAEMDYLRGKRKDGGKANVDKFIQGLLVYSEVK</sequence>
<dbReference type="EMBL" id="VSSQ01064446">
    <property type="protein sequence ID" value="MPN17344.1"/>
    <property type="molecule type" value="Genomic_DNA"/>
</dbReference>